<feature type="repeat" description="WD" evidence="3">
    <location>
        <begin position="145"/>
        <end position="181"/>
    </location>
</feature>
<evidence type="ECO:0000256" key="1">
    <source>
        <dbReference type="ARBA" id="ARBA00004419"/>
    </source>
</evidence>
<feature type="compositionally biased region" description="Basic and acidic residues" evidence="5">
    <location>
        <begin position="1060"/>
        <end position="1088"/>
    </location>
</feature>
<dbReference type="OrthoDB" id="427480at2759"/>
<dbReference type="SUPFAM" id="SSF50978">
    <property type="entry name" value="WD40 repeat-like"/>
    <property type="match status" value="1"/>
</dbReference>
<dbReference type="Pfam" id="PF03109">
    <property type="entry name" value="ABC1"/>
    <property type="match status" value="1"/>
</dbReference>
<evidence type="ECO:0000313" key="7">
    <source>
        <dbReference type="EMBL" id="CAI5446161.1"/>
    </source>
</evidence>
<feature type="coiled-coil region" evidence="4">
    <location>
        <begin position="1246"/>
        <end position="1280"/>
    </location>
</feature>
<feature type="compositionally biased region" description="Basic and acidic residues" evidence="5">
    <location>
        <begin position="1041"/>
        <end position="1052"/>
    </location>
</feature>
<dbReference type="InterPro" id="IPR015943">
    <property type="entry name" value="WD40/YVTN_repeat-like_dom_sf"/>
</dbReference>
<accession>A0A9P1IJC8</accession>
<dbReference type="InterPro" id="IPR004147">
    <property type="entry name" value="ABC1_dom"/>
</dbReference>
<dbReference type="InterPro" id="IPR001680">
    <property type="entry name" value="WD40_rpt"/>
</dbReference>
<feature type="compositionally biased region" description="Basic and acidic residues" evidence="5">
    <location>
        <begin position="1281"/>
        <end position="1293"/>
    </location>
</feature>
<feature type="region of interest" description="Disordered" evidence="5">
    <location>
        <begin position="1281"/>
        <end position="1307"/>
    </location>
</feature>
<evidence type="ECO:0000259" key="6">
    <source>
        <dbReference type="Pfam" id="PF03109"/>
    </source>
</evidence>
<feature type="region of interest" description="Disordered" evidence="5">
    <location>
        <begin position="407"/>
        <end position="427"/>
    </location>
</feature>
<evidence type="ECO:0000313" key="8">
    <source>
        <dbReference type="Proteomes" id="UP001152747"/>
    </source>
</evidence>
<feature type="compositionally biased region" description="Low complexity" evidence="5">
    <location>
        <begin position="1116"/>
        <end position="1132"/>
    </location>
</feature>
<evidence type="ECO:0000256" key="4">
    <source>
        <dbReference type="SAM" id="Coils"/>
    </source>
</evidence>
<dbReference type="GO" id="GO:0005776">
    <property type="term" value="C:autophagosome"/>
    <property type="evidence" value="ECO:0007669"/>
    <property type="project" value="UniProtKB-SubCell"/>
</dbReference>
<dbReference type="GO" id="GO:0005739">
    <property type="term" value="C:mitochondrion"/>
    <property type="evidence" value="ECO:0007669"/>
    <property type="project" value="TreeGrafter"/>
</dbReference>
<feature type="coiled-coil region" evidence="4">
    <location>
        <begin position="1973"/>
        <end position="2003"/>
    </location>
</feature>
<gene>
    <name evidence="7" type="ORF">CAMP_LOCUS8798</name>
</gene>
<comment type="caution">
    <text evidence="7">The sequence shown here is derived from an EMBL/GenBank/DDBJ whole genome shotgun (WGS) entry which is preliminary data.</text>
</comment>
<dbReference type="PANTHER" id="PTHR45890">
    <property type="entry name" value="AARF DOMAIN CONTAINING KINASE 2 (PREDICTED)"/>
    <property type="match status" value="1"/>
</dbReference>
<feature type="region of interest" description="Disordered" evidence="5">
    <location>
        <begin position="2854"/>
        <end position="2878"/>
    </location>
</feature>
<feature type="domain" description="ABC1 atypical kinase-like" evidence="6">
    <location>
        <begin position="3188"/>
        <end position="3407"/>
    </location>
</feature>
<feature type="region of interest" description="Disordered" evidence="5">
    <location>
        <begin position="1461"/>
        <end position="1487"/>
    </location>
</feature>
<organism evidence="7 8">
    <name type="scientific">Caenorhabditis angaria</name>
    <dbReference type="NCBI Taxonomy" id="860376"/>
    <lineage>
        <taxon>Eukaryota</taxon>
        <taxon>Metazoa</taxon>
        <taxon>Ecdysozoa</taxon>
        <taxon>Nematoda</taxon>
        <taxon>Chromadorea</taxon>
        <taxon>Rhabditida</taxon>
        <taxon>Rhabditina</taxon>
        <taxon>Rhabditomorpha</taxon>
        <taxon>Rhabditoidea</taxon>
        <taxon>Rhabditidae</taxon>
        <taxon>Peloderinae</taxon>
        <taxon>Caenorhabditis</taxon>
    </lineage>
</organism>
<comment type="similarity">
    <text evidence="2">Belongs to the protein kinase superfamily. ADCK protein kinase family.</text>
</comment>
<evidence type="ECO:0000256" key="3">
    <source>
        <dbReference type="PROSITE-ProRule" id="PRU00221"/>
    </source>
</evidence>
<dbReference type="Gene3D" id="2.130.10.10">
    <property type="entry name" value="YVTN repeat-like/Quinoprotein amine dehydrogenase"/>
    <property type="match status" value="1"/>
</dbReference>
<dbReference type="SUPFAM" id="SSF56112">
    <property type="entry name" value="Protein kinase-like (PK-like)"/>
    <property type="match status" value="1"/>
</dbReference>
<protein>
    <recommendedName>
        <fullName evidence="6">ABC1 atypical kinase-like domain-containing protein</fullName>
    </recommendedName>
</protein>
<feature type="region of interest" description="Disordered" evidence="5">
    <location>
        <begin position="1"/>
        <end position="43"/>
    </location>
</feature>
<dbReference type="InterPro" id="IPR036322">
    <property type="entry name" value="WD40_repeat_dom_sf"/>
</dbReference>
<dbReference type="Proteomes" id="UP001152747">
    <property type="component" value="Unassembled WGS sequence"/>
</dbReference>
<evidence type="ECO:0000256" key="2">
    <source>
        <dbReference type="ARBA" id="ARBA00009670"/>
    </source>
</evidence>
<name>A0A9P1IJC8_9PELO</name>
<dbReference type="InterPro" id="IPR011009">
    <property type="entry name" value="Kinase-like_dom_sf"/>
</dbReference>
<feature type="repeat" description="WD" evidence="3">
    <location>
        <begin position="236"/>
        <end position="270"/>
    </location>
</feature>
<feature type="region of interest" description="Disordered" evidence="5">
    <location>
        <begin position="1032"/>
        <end position="1132"/>
    </location>
</feature>
<proteinExistence type="inferred from homology"/>
<dbReference type="InterPro" id="IPR052402">
    <property type="entry name" value="ADCK_kinase"/>
</dbReference>
<evidence type="ECO:0000256" key="5">
    <source>
        <dbReference type="SAM" id="MobiDB-lite"/>
    </source>
</evidence>
<dbReference type="SMART" id="SM00320">
    <property type="entry name" value="WD40"/>
    <property type="match status" value="6"/>
</dbReference>
<keyword evidence="8" id="KW-1185">Reference proteome</keyword>
<feature type="region of interest" description="Disordered" evidence="5">
    <location>
        <begin position="573"/>
        <end position="625"/>
    </location>
</feature>
<sequence>MDYSYRDKGPSWSKDPPRSKKSSTDYSYNGQFIEEDEEPTQENKRVIDLKDPLDSISLNSTENLAVIAGLRGVLQVIKIVVDEENVDEGPFIINDVDLKRTKKRNLVYSAKNVKWNKNNDDLIAATSSAGPITVWNVSDGSHQAIKAHERSVTCIDWNYEDPNVLISGSKDCHVFMFDLRTPEKKIGDFIDGTSEAIHDLAFVNHPGAFNYFFTGDDSGALKLWDRRITGRFVFQRTAHNSFVSTLSVNPSNKYLLATGGGRDKVVKVWDWSRGKIDGKCVVETTAPLGKCIWRPNKPFQIATCASVNDQCVHIWDIRRPFIPLATYEEHTDSVTDACWPLSSLPEMDLFLSCGKDNIVVLHTSESGHAPISYACDIPFDITPDGVIAIACNTEIHQKNQEMEKLPKAAKTSNPAVDQLNRQRKKQPVKKYEPFSGPIKSIVTCGLPDTMRISLPPNEFYHLAQKYLLGGRKLSRICTLNAKIAKELGKEHVAQTWRLVEALISQAKLQEIYDEDERKLKIDTARRWDIRKKELAREGNRVLPNVNELNIDNMKRIFADKLESTLLVNEFINESNEQSEDSAPDSWENSEEDKAESEEEHEKHLYSEQESEGTSEKGKNRAKKRRRNRNLSIAEFYFGGAESNYYHEQERKENLQLNEFMGLRDEAFELRTIFKDQKFFCDASKSAENGNDSGWSPMMEVMRLLRYHSEQGDVQTCASVAIVCGSKLFEAVDTYTVEAWIDSYMEMLNRLELFVTIAKIKKYCAIYRINSMSQQGTAVEIVHSECEKPVINGRCQKCEKVAAPICSMCRQPVTGLVYECRICRHIMHPEHAQIWFVENNLCCAIDCLCNCRDSEYPKLVRYYVEGDDVEIDAEPLPESTSKITQKLIDRGIVAPKGYDIEEYENDSEEEFDDSDDSEREDYHELGGVETKYLRISATKTEYSENNKILQLTLKQKEMVDEFEKVPLKKWTEGHFYGILEQMAKQKDDRRKGGNKKDEGKIDDWEHEEEVEDLLASDVSGTISESEFDYFEHVQIPESKPISGDEKEEEKVEDNVDLVETVQKESEEVDRLEKEKRDAEAEAEQIRMKEVEEEEARENEEFSQPRSRESDISEVNETKSVSSSITSIRTPSPTMTASTFAYKHIFGSDISSDDLDDEEEYEIEEYEDEEYDEEEIEETELEKEERLRLLEISGKMVNLVVEGNKRVAMRAPHEIGVGCFEDFEEGEGNLRECGCEIRIPIENEAKFVERWNNAMIIAEEQISSLQRELEEAIKQLEELRTPEDVLETDSEKAEEGIDENGEDQTWKNPPMEEEYSWKMPEFITILKRTNTMIDQQYNQAFIDQVQNDKFLICRKGEIASDCVQNQWRILESLENVQEAARIEARMFGEFVMVFYFVPWKRIRNNELLVRKMFEMWEEYKNARKNTCREHFYDFLFKFFSSSIAAKIKFDYVNIIKSGEKDVEISEEEEDYEDDEEENEENEEESDEEEFGIDNIDWTNLKSCLKSFDNLEEQELEDKIIGPIAENRIERYTNEEKEYVKKYWNIFGKSEIEIKSREKKESNKKFRKPRRIVKELFGIKIERKYESKIRKYNEKYPERVRDFIRKNDGGNWKKNDIYQTRSELYYQPKDTCFPICEFEDSNHIITIYPKTPKFLQALKLRLRHKFTGKYHDQLKIDSNHYQILKSSKFQRFQKIIKSKEIGKKPAKLGRIIEETDESLFWYNFFDKIRGCYTQIEDEIMKIERESEKLIEEEERKKYQKRLRGENRKYEIANIWKMKWFLRFEQNCRDALKIMDRAKYLVDRDIRLWLQYNFQIHEKRRNLAIQRRTERRLRRRANKYGIDRDPQIIDPKLIDFLPIEQRDIIETEEELEYDEEQNWQCHAYQQGCLSIIDIERQYDFDNEKHFYEARTKPEIERVDTNTTTSFGTCPTSPSDDGSLELAEQSEYIIENLEKIDYENEQKVIKMKLGGRNYRSNLEKKDERIELYENMKESLEKNDEKVEEKTENVFDFIRKLHEREMERVSNREIRRIHENRFAMMNYSNEYERIGECFGELDKLEHRSNVRGKFRMKYCGDKLGSSYYLNSFFAWILRTFSSGMIIDRSSIKHVIDLFWENGARNEVDEFYEMMRAQITQSTEYSMGFTCEEVEELGQDVIDLFQDELIEIQVIDVVNDMLSEVEHYEIQQREQMSAVSTPSRWLKTYFKRSIYKMNMTEFFQWKWVDYYKELACFYQRIEEFRRRSEEEVLNDQRKGEMLKSILKKQGYKIMLENGDLETAELLEMEKYWVPAPPVLQEMNHVEEIELMIKFLDLNMDEIKPHFGQLLLDFLIEYPKCAEIMEKAECSNGFYEKEEFDELKNQLIQYQKSADNNFRNDPESEYSVVPKYAIGNNWDTYSDIMKKFGKNTIDKKYIKLEFQPFSRSLSNSEFSSSASSSALSETTYNSVQNLNEYELYFSHQNFSYRQPLLILIFEPQDFVEKRRNFEKIIENFSSIDEFYRLLQIERIIQSSKEKFGEEISKKYGKIANIRTEMEIEKLTKQEAFEMLDVICKMREPSSEKVKLLERIFKHWYPEWRYERTKNLVSDEEHAEQIIQNQVKMAMNYAYQYYRMIKYDPVLSKTKCKDFSIRFPTFRQDVPSSSLLSNLRECIVDFLQNVSINLPDRNSINKQILEIAEHGNPNPRIMFSRAKSGGNSLGRGGVNEDLNVSMDDLRSTKNANLNNNSSQNTMNDCYDEILWLRSKYEMKDMVRRRFTAQISYEIVKMTLMKVAPKLANFKLAERKFEELMKKHARQRPLLDMMLTKISGIDEMTDEQRQFLYENKLINEEDIHGFKHDHLEESSTRKTSFLTTRSEESIKISFLPSGKLPEPFSSDDEEEEPEEHHKSEIKIEMINEKLRKISEISEDYSIDDFDDGNHIYSSEKKIIGKSLWERREKLKAEYHDIAMKDRNVVLAKLPKQLKYVIDRITQIIRDNCDVAHPSWGQLRQIDKWDDILGPDGPSEEEIRKYDGNVPKKMYIAPKVYDSSNPGQNGNEMRIALFAISHIRRNLCIRKTGISLGLVSLAVKENVIAEQQKDPWLLVPERKIKEKRNLLWTPVTVIVEVLVFLRKAVRCISLFIRFAPLLITYPIASRIERLENVWWKILLWAVQNSGPTFIKLGQWASTRRDIFSKTFCDRLSILHIQTKKRRHFRDKKEILEEVFGKEFMKLHGKKIFIEIEPYSIGSGCIAQVYRGTIDLKQFENAIGYNIEELKGKQIQQIAIKVADKGVEKQIELDLSILRTGAYVMQTIFPSLWYLDPMGALEQFEMVLRRQVDLSNEAKALKKFSQNFNPKETGIKFPIVLGYTKSAIVETFEEGVYINRLVAEEGKTEVTARQSTAVRRRIALMGARALLKMIFVDNFVHGDLHPGNILIRFNDSENNLEGVHKAPQADGIIKKSVEWLRSLMNIRSAPRLRFTDSPDLEDEPTLVLLDTGIAISETPKNLHNLKSLFRSVVEKKGYEVGRLLLNQSPFQQCKDPEKFCRQVEKLVLKARSEKSLRTLNISALLSEMFSIVAEHKVELDSSFTTVILSVMVLEGFGRSLDPDLDLFQCARPYLLNVFV</sequence>
<dbReference type="PANTHER" id="PTHR45890:SF1">
    <property type="entry name" value="AARF DOMAIN CONTAINING KINASE 2"/>
    <property type="match status" value="1"/>
</dbReference>
<comment type="subcellular location">
    <subcellularLocation>
        <location evidence="1">Cytoplasmic vesicle</location>
        <location evidence="1">Autophagosome</location>
    </subcellularLocation>
</comment>
<dbReference type="EMBL" id="CANHGI010000003">
    <property type="protein sequence ID" value="CAI5446161.1"/>
    <property type="molecule type" value="Genomic_DNA"/>
</dbReference>
<feature type="compositionally biased region" description="Acidic residues" evidence="5">
    <location>
        <begin position="576"/>
        <end position="598"/>
    </location>
</feature>
<reference evidence="7" key="1">
    <citation type="submission" date="2022-11" db="EMBL/GenBank/DDBJ databases">
        <authorList>
            <person name="Kikuchi T."/>
        </authorList>
    </citation>
    <scope>NUCLEOTIDE SEQUENCE</scope>
    <source>
        <strain evidence="7">PS1010</strain>
    </source>
</reference>
<dbReference type="PROSITE" id="PS50082">
    <property type="entry name" value="WD_REPEATS_2"/>
    <property type="match status" value="2"/>
</dbReference>
<keyword evidence="3" id="KW-0853">WD repeat</keyword>
<feature type="compositionally biased region" description="Acidic residues" evidence="5">
    <location>
        <begin position="1462"/>
        <end position="1487"/>
    </location>
</feature>
<dbReference type="Pfam" id="PF00400">
    <property type="entry name" value="WD40"/>
    <property type="match status" value="2"/>
</dbReference>
<keyword evidence="4" id="KW-0175">Coiled coil</keyword>